<comment type="caution">
    <text evidence="1">The sequence shown here is derived from an EMBL/GenBank/DDBJ whole genome shotgun (WGS) entry which is preliminary data.</text>
</comment>
<reference evidence="1 2" key="1">
    <citation type="journal article" date="2018" name="PLoS Genet.">
        <title>Population sequencing reveals clonal diversity and ancestral inbreeding in the grapevine cultivar Chardonnay.</title>
        <authorList>
            <person name="Roach M.J."/>
            <person name="Johnson D.L."/>
            <person name="Bohlmann J."/>
            <person name="van Vuuren H.J."/>
            <person name="Jones S.J."/>
            <person name="Pretorius I.S."/>
            <person name="Schmidt S.A."/>
            <person name="Borneman A.R."/>
        </authorList>
    </citation>
    <scope>NUCLEOTIDE SEQUENCE [LARGE SCALE GENOMIC DNA]</scope>
    <source>
        <strain evidence="2">cv. Chardonnay</strain>
        <tissue evidence="1">Leaf</tissue>
    </source>
</reference>
<organism evidence="1 2">
    <name type="scientific">Vitis vinifera</name>
    <name type="common">Grape</name>
    <dbReference type="NCBI Taxonomy" id="29760"/>
    <lineage>
        <taxon>Eukaryota</taxon>
        <taxon>Viridiplantae</taxon>
        <taxon>Streptophyta</taxon>
        <taxon>Embryophyta</taxon>
        <taxon>Tracheophyta</taxon>
        <taxon>Spermatophyta</taxon>
        <taxon>Magnoliopsida</taxon>
        <taxon>eudicotyledons</taxon>
        <taxon>Gunneridae</taxon>
        <taxon>Pentapetalae</taxon>
        <taxon>rosids</taxon>
        <taxon>Vitales</taxon>
        <taxon>Vitaceae</taxon>
        <taxon>Viteae</taxon>
        <taxon>Vitis</taxon>
    </lineage>
</organism>
<evidence type="ECO:0000313" key="2">
    <source>
        <dbReference type="Proteomes" id="UP000288805"/>
    </source>
</evidence>
<gene>
    <name evidence="1" type="ORF">CK203_061365</name>
</gene>
<dbReference type="EMBL" id="QGNW01000502">
    <property type="protein sequence ID" value="RVW69273.1"/>
    <property type="molecule type" value="Genomic_DNA"/>
</dbReference>
<proteinExistence type="predicted"/>
<evidence type="ECO:0000313" key="1">
    <source>
        <dbReference type="EMBL" id="RVW69273.1"/>
    </source>
</evidence>
<sequence length="78" mass="8898">MLGSQPINLSLRVQPLWLKVLSNPSKRQLTRKKEDLGVITAKTRSYQRTHAGKSMGNQRIGSRHILKMIEKIEDTMSP</sequence>
<dbReference type="AlphaFoldDB" id="A0A438GAM8"/>
<name>A0A438GAM8_VITVI</name>
<dbReference type="Proteomes" id="UP000288805">
    <property type="component" value="Unassembled WGS sequence"/>
</dbReference>
<accession>A0A438GAM8</accession>
<protein>
    <submittedName>
        <fullName evidence="1">Uncharacterized protein</fullName>
    </submittedName>
</protein>